<dbReference type="UniPathway" id="UPA00077">
    <property type="reaction ID" value="UER00155"/>
</dbReference>
<keyword evidence="8" id="KW-0067">ATP-binding</keyword>
<comment type="function">
    <text evidence="10">Catalyzes the transfer of pyrophosphate from adenosine triphosphate (ATP) to 6-hydroxymethyl-7,8-dihydropterin, an enzymatic step in folate biosynthesis pathway.</text>
</comment>
<keyword evidence="15" id="KW-1185">Reference proteome</keyword>
<evidence type="ECO:0000256" key="3">
    <source>
        <dbReference type="ARBA" id="ARBA00013253"/>
    </source>
</evidence>
<name>A0A2N7U665_9GAMM</name>
<evidence type="ECO:0000256" key="5">
    <source>
        <dbReference type="ARBA" id="ARBA00022679"/>
    </source>
</evidence>
<evidence type="ECO:0000313" key="15">
    <source>
        <dbReference type="Proteomes" id="UP000235803"/>
    </source>
</evidence>
<dbReference type="GO" id="GO:0046656">
    <property type="term" value="P:folic acid biosynthetic process"/>
    <property type="evidence" value="ECO:0007669"/>
    <property type="project" value="UniProtKB-KW"/>
</dbReference>
<dbReference type="GO" id="GO:0005524">
    <property type="term" value="F:ATP binding"/>
    <property type="evidence" value="ECO:0007669"/>
    <property type="project" value="UniProtKB-KW"/>
</dbReference>
<evidence type="ECO:0000256" key="12">
    <source>
        <dbReference type="ARBA" id="ARBA00033413"/>
    </source>
</evidence>
<feature type="domain" description="7,8-dihydro-6-hydroxymethylpterin-pyrophosphokinase" evidence="13">
    <location>
        <begin position="91"/>
        <end position="102"/>
    </location>
</feature>
<dbReference type="EC" id="2.7.6.3" evidence="3"/>
<comment type="caution">
    <text evidence="14">The sequence shown here is derived from an EMBL/GenBank/DDBJ whole genome shotgun (WGS) entry which is preliminary data.</text>
</comment>
<comment type="pathway">
    <text evidence="1">Cofactor biosynthesis; tetrahydrofolate biosynthesis; 2-amino-4-hydroxy-6-hydroxymethyl-7,8-dihydropteridine diphosphate from 7,8-dihydroneopterin triphosphate: step 4/4.</text>
</comment>
<dbReference type="Gene3D" id="3.30.70.560">
    <property type="entry name" value="7,8-Dihydro-6-hydroxymethylpterin-pyrophosphokinase HPPK"/>
    <property type="match status" value="1"/>
</dbReference>
<dbReference type="Pfam" id="PF01288">
    <property type="entry name" value="HPPK"/>
    <property type="match status" value="1"/>
</dbReference>
<evidence type="ECO:0000256" key="6">
    <source>
        <dbReference type="ARBA" id="ARBA00022741"/>
    </source>
</evidence>
<evidence type="ECO:0000256" key="4">
    <source>
        <dbReference type="ARBA" id="ARBA00016218"/>
    </source>
</evidence>
<dbReference type="NCBIfam" id="TIGR01498">
    <property type="entry name" value="folK"/>
    <property type="match status" value="1"/>
</dbReference>
<evidence type="ECO:0000256" key="11">
    <source>
        <dbReference type="ARBA" id="ARBA00029766"/>
    </source>
</evidence>
<dbReference type="AlphaFoldDB" id="A0A2N7U665"/>
<evidence type="ECO:0000256" key="10">
    <source>
        <dbReference type="ARBA" id="ARBA00029409"/>
    </source>
</evidence>
<evidence type="ECO:0000259" key="13">
    <source>
        <dbReference type="PROSITE" id="PS00794"/>
    </source>
</evidence>
<evidence type="ECO:0000256" key="2">
    <source>
        <dbReference type="ARBA" id="ARBA00005810"/>
    </source>
</evidence>
<dbReference type="PROSITE" id="PS00794">
    <property type="entry name" value="HPPK"/>
    <property type="match status" value="1"/>
</dbReference>
<dbReference type="OrthoDB" id="9808041at2"/>
<evidence type="ECO:0000256" key="1">
    <source>
        <dbReference type="ARBA" id="ARBA00005051"/>
    </source>
</evidence>
<reference evidence="14 15" key="1">
    <citation type="submission" date="2018-01" db="EMBL/GenBank/DDBJ databases">
        <title>Halomonas endophytica sp. nov., isolated from storage liquid in the stems of Populus euphratica.</title>
        <authorList>
            <person name="Chen C."/>
        </authorList>
    </citation>
    <scope>NUCLEOTIDE SEQUENCE [LARGE SCALE GENOMIC DNA]</scope>
    <source>
        <strain evidence="14 15">MC28</strain>
    </source>
</reference>
<dbReference type="SUPFAM" id="SSF55083">
    <property type="entry name" value="6-hydroxymethyl-7,8-dihydropterin pyrophosphokinase, HPPK"/>
    <property type="match status" value="1"/>
</dbReference>
<sequence>MTPVADVYIGLGSNLDQPREQVSRALEALDSLPLTHCMHASRLYASRPVGPQNQPDFINAVARLETRLSPLALLDQLQALEQHHRRVRQYRWGPRTLDLDLLLFGEQVIESPRLRIPHPEMCMRAFVLLPLAELTPALRLPDGRRIADLIDELAGSTGTAGMIQALPCSPKRA</sequence>
<dbReference type="GO" id="GO:0046654">
    <property type="term" value="P:tetrahydrofolate biosynthetic process"/>
    <property type="evidence" value="ECO:0007669"/>
    <property type="project" value="UniProtKB-UniPathway"/>
</dbReference>
<evidence type="ECO:0000256" key="9">
    <source>
        <dbReference type="ARBA" id="ARBA00022909"/>
    </source>
</evidence>
<protein>
    <recommendedName>
        <fullName evidence="4">2-amino-4-hydroxy-6-hydroxymethyldihydropteridine pyrophosphokinase</fullName>
        <ecNumber evidence="3">2.7.6.3</ecNumber>
    </recommendedName>
    <alternativeName>
        <fullName evidence="11">6-hydroxymethyl-7,8-dihydropterin pyrophosphokinase</fullName>
    </alternativeName>
    <alternativeName>
        <fullName evidence="12">7,8-dihydro-6-hydroxymethylpterin-pyrophosphokinase</fullName>
    </alternativeName>
</protein>
<proteinExistence type="inferred from homology"/>
<dbReference type="EMBL" id="PNRF01000015">
    <property type="protein sequence ID" value="PMR75937.1"/>
    <property type="molecule type" value="Genomic_DNA"/>
</dbReference>
<accession>A0A2N7U665</accession>
<dbReference type="GO" id="GO:0016301">
    <property type="term" value="F:kinase activity"/>
    <property type="evidence" value="ECO:0007669"/>
    <property type="project" value="UniProtKB-KW"/>
</dbReference>
<dbReference type="GO" id="GO:0003848">
    <property type="term" value="F:2-amino-4-hydroxy-6-hydroxymethyldihydropteridine diphosphokinase activity"/>
    <property type="evidence" value="ECO:0007669"/>
    <property type="project" value="UniProtKB-EC"/>
</dbReference>
<evidence type="ECO:0000256" key="7">
    <source>
        <dbReference type="ARBA" id="ARBA00022777"/>
    </source>
</evidence>
<keyword evidence="5" id="KW-0808">Transferase</keyword>
<evidence type="ECO:0000256" key="8">
    <source>
        <dbReference type="ARBA" id="ARBA00022840"/>
    </source>
</evidence>
<dbReference type="InterPro" id="IPR035907">
    <property type="entry name" value="Hppk_sf"/>
</dbReference>
<dbReference type="RefSeq" id="WP_102652942.1">
    <property type="nucleotide sequence ID" value="NZ_PNRF01000015.1"/>
</dbReference>
<organism evidence="14 15">
    <name type="scientific">Billgrantia endophytica</name>
    <dbReference type="NCBI Taxonomy" id="2033802"/>
    <lineage>
        <taxon>Bacteria</taxon>
        <taxon>Pseudomonadati</taxon>
        <taxon>Pseudomonadota</taxon>
        <taxon>Gammaproteobacteria</taxon>
        <taxon>Oceanospirillales</taxon>
        <taxon>Halomonadaceae</taxon>
        <taxon>Billgrantia</taxon>
    </lineage>
</organism>
<gene>
    <name evidence="14" type="primary">folK</name>
    <name evidence="14" type="ORF">C1H69_08335</name>
</gene>
<evidence type="ECO:0000313" key="14">
    <source>
        <dbReference type="EMBL" id="PMR75937.1"/>
    </source>
</evidence>
<dbReference type="InterPro" id="IPR000550">
    <property type="entry name" value="Hppk"/>
</dbReference>
<dbReference type="CDD" id="cd00483">
    <property type="entry name" value="HPPK"/>
    <property type="match status" value="1"/>
</dbReference>
<comment type="similarity">
    <text evidence="2">Belongs to the HPPK family.</text>
</comment>
<keyword evidence="6" id="KW-0547">Nucleotide-binding</keyword>
<keyword evidence="9" id="KW-0289">Folate biosynthesis</keyword>
<dbReference type="PANTHER" id="PTHR43071">
    <property type="entry name" value="2-AMINO-4-HYDROXY-6-HYDROXYMETHYLDIHYDROPTERIDINE PYROPHOSPHOKINASE"/>
    <property type="match status" value="1"/>
</dbReference>
<dbReference type="Proteomes" id="UP000235803">
    <property type="component" value="Unassembled WGS sequence"/>
</dbReference>
<dbReference type="PANTHER" id="PTHR43071:SF1">
    <property type="entry name" value="2-AMINO-4-HYDROXY-6-HYDROXYMETHYLDIHYDROPTERIDINE PYROPHOSPHOKINASE"/>
    <property type="match status" value="1"/>
</dbReference>
<keyword evidence="7 14" id="KW-0418">Kinase</keyword>